<sequence>MHKGNIVLGTPQEVAKKLGVYVTALAMDSIRKHGGFTIGLSGGSSMDVFAKGILNKEIKASIDWSKWQVFWVDERWVPLTSTDSNYCKSKELFLDHVDIPKNQIHPYDTGLKPDEAARAYENMLSRVFTTGSEEIPQFDLILLGLGEDGHTASLFPQHPLLKEEKHWVSSLMDAPKAPPERMTFTLPLLNRTRHVAYIALGAGKSSILERVFLSNPSQMIPAQLVSPIEGKTQWFVDHDAYKDLGLLKNQNHHPE</sequence>
<evidence type="ECO:0000256" key="3">
    <source>
        <dbReference type="ARBA" id="ARBA00004961"/>
    </source>
</evidence>
<keyword evidence="7 8" id="KW-0378">Hydrolase</keyword>
<dbReference type="eggNOG" id="COG0363">
    <property type="taxonomic scope" value="Bacteria"/>
</dbReference>
<dbReference type="Gene3D" id="3.40.50.1360">
    <property type="match status" value="1"/>
</dbReference>
<evidence type="ECO:0000256" key="1">
    <source>
        <dbReference type="ARBA" id="ARBA00000832"/>
    </source>
</evidence>
<evidence type="ECO:0000256" key="4">
    <source>
        <dbReference type="ARBA" id="ARBA00010662"/>
    </source>
</evidence>
<organism evidence="10 11">
    <name type="scientific">Alkaliphilus metalliredigens (strain QYMF)</name>
    <dbReference type="NCBI Taxonomy" id="293826"/>
    <lineage>
        <taxon>Bacteria</taxon>
        <taxon>Bacillati</taxon>
        <taxon>Bacillota</taxon>
        <taxon>Clostridia</taxon>
        <taxon>Peptostreptococcales</taxon>
        <taxon>Natronincolaceae</taxon>
        <taxon>Alkaliphilus</taxon>
    </lineage>
</organism>
<comment type="similarity">
    <text evidence="4 8">Belongs to the glucosamine/galactosamine-6-phosphate isomerase family. 6-phosphogluconolactonase subfamily.</text>
</comment>
<evidence type="ECO:0000313" key="11">
    <source>
        <dbReference type="Proteomes" id="UP000001572"/>
    </source>
</evidence>
<dbReference type="NCBIfam" id="TIGR01198">
    <property type="entry name" value="pgl"/>
    <property type="match status" value="1"/>
</dbReference>
<evidence type="ECO:0000256" key="5">
    <source>
        <dbReference type="ARBA" id="ARBA00013198"/>
    </source>
</evidence>
<accession>A6TTT0</accession>
<evidence type="ECO:0000256" key="7">
    <source>
        <dbReference type="ARBA" id="ARBA00022801"/>
    </source>
</evidence>
<name>A6TTT0_ALKMQ</name>
<comment type="function">
    <text evidence="2 8">Hydrolysis of 6-phosphogluconolactone to 6-phosphogluconate.</text>
</comment>
<dbReference type="EC" id="3.1.1.31" evidence="5 8"/>
<evidence type="ECO:0000259" key="9">
    <source>
        <dbReference type="Pfam" id="PF01182"/>
    </source>
</evidence>
<dbReference type="Pfam" id="PF01182">
    <property type="entry name" value="Glucosamine_iso"/>
    <property type="match status" value="1"/>
</dbReference>
<proteinExistence type="inferred from homology"/>
<feature type="domain" description="Glucosamine/galactosamine-6-phosphate isomerase" evidence="9">
    <location>
        <begin position="10"/>
        <end position="234"/>
    </location>
</feature>
<comment type="catalytic activity">
    <reaction evidence="1 8">
        <text>6-phospho-D-glucono-1,5-lactone + H2O = 6-phospho-D-gluconate + H(+)</text>
        <dbReference type="Rhea" id="RHEA:12556"/>
        <dbReference type="ChEBI" id="CHEBI:15377"/>
        <dbReference type="ChEBI" id="CHEBI:15378"/>
        <dbReference type="ChEBI" id="CHEBI:57955"/>
        <dbReference type="ChEBI" id="CHEBI:58759"/>
        <dbReference type="EC" id="3.1.1.31"/>
    </reaction>
</comment>
<dbReference type="GO" id="GO:0017057">
    <property type="term" value="F:6-phosphogluconolactonase activity"/>
    <property type="evidence" value="ECO:0007669"/>
    <property type="project" value="UniProtKB-UniRule"/>
</dbReference>
<reference evidence="11" key="1">
    <citation type="journal article" date="2016" name="Genome Announc.">
        <title>Complete genome sequence of Alkaliphilus metalliredigens strain QYMF, an alkaliphilic and metal-reducing bacterium isolated from borax-contaminated leachate ponds.</title>
        <authorList>
            <person name="Hwang C."/>
            <person name="Copeland A."/>
            <person name="Lucas S."/>
            <person name="Lapidus A."/>
            <person name="Barry K."/>
            <person name="Detter J.C."/>
            <person name="Glavina Del Rio T."/>
            <person name="Hammon N."/>
            <person name="Israni S."/>
            <person name="Dalin E."/>
            <person name="Tice H."/>
            <person name="Pitluck S."/>
            <person name="Chertkov O."/>
            <person name="Brettin T."/>
            <person name="Bruce D."/>
            <person name="Han C."/>
            <person name="Schmutz J."/>
            <person name="Larimer F."/>
            <person name="Land M.L."/>
            <person name="Hauser L."/>
            <person name="Kyrpides N."/>
            <person name="Mikhailova N."/>
            <person name="Ye Q."/>
            <person name="Zhou J."/>
            <person name="Richardson P."/>
            <person name="Fields M.W."/>
        </authorList>
    </citation>
    <scope>NUCLEOTIDE SEQUENCE [LARGE SCALE GENOMIC DNA]</scope>
    <source>
        <strain evidence="11">QYMF</strain>
    </source>
</reference>
<dbReference type="HOGENOM" id="CLU_053947_0_1_9"/>
<keyword evidence="11" id="KW-1185">Reference proteome</keyword>
<dbReference type="AlphaFoldDB" id="A6TTT0"/>
<gene>
    <name evidence="8" type="primary">pgl</name>
    <name evidence="10" type="ordered locus">Amet_3470</name>
</gene>
<evidence type="ECO:0000256" key="6">
    <source>
        <dbReference type="ARBA" id="ARBA00020337"/>
    </source>
</evidence>
<dbReference type="GO" id="GO:0006098">
    <property type="term" value="P:pentose-phosphate shunt"/>
    <property type="evidence" value="ECO:0007669"/>
    <property type="project" value="UniProtKB-UniPathway"/>
</dbReference>
<dbReference type="InterPro" id="IPR037171">
    <property type="entry name" value="NagB/RpiA_transferase-like"/>
</dbReference>
<dbReference type="EMBL" id="CP000724">
    <property type="protein sequence ID" value="ABR49598.1"/>
    <property type="molecule type" value="Genomic_DNA"/>
</dbReference>
<evidence type="ECO:0000256" key="8">
    <source>
        <dbReference type="RuleBase" id="RU365095"/>
    </source>
</evidence>
<evidence type="ECO:0000256" key="2">
    <source>
        <dbReference type="ARBA" id="ARBA00002681"/>
    </source>
</evidence>
<dbReference type="FunFam" id="3.40.50.1360:FF:000005">
    <property type="entry name" value="6-phosphogluconolactonase"/>
    <property type="match status" value="1"/>
</dbReference>
<dbReference type="PANTHER" id="PTHR11054:SF0">
    <property type="entry name" value="6-PHOSPHOGLUCONOLACTONASE"/>
    <property type="match status" value="1"/>
</dbReference>
<dbReference type="CDD" id="cd01400">
    <property type="entry name" value="6PGL"/>
    <property type="match status" value="1"/>
</dbReference>
<comment type="pathway">
    <text evidence="3 8">Carbohydrate degradation; pentose phosphate pathway; D-ribulose 5-phosphate from D-glucose 6-phosphate (oxidative stage): step 2/3.</text>
</comment>
<evidence type="ECO:0000313" key="10">
    <source>
        <dbReference type="EMBL" id="ABR49598.1"/>
    </source>
</evidence>
<dbReference type="GO" id="GO:0005975">
    <property type="term" value="P:carbohydrate metabolic process"/>
    <property type="evidence" value="ECO:0007669"/>
    <property type="project" value="UniProtKB-UniRule"/>
</dbReference>
<dbReference type="InterPro" id="IPR039104">
    <property type="entry name" value="6PGL"/>
</dbReference>
<dbReference type="InterPro" id="IPR005900">
    <property type="entry name" value="6-phosphogluconolactonase_DevB"/>
</dbReference>
<dbReference type="PANTHER" id="PTHR11054">
    <property type="entry name" value="6-PHOSPHOGLUCONOLACTONASE"/>
    <property type="match status" value="1"/>
</dbReference>
<dbReference type="STRING" id="293826.Amet_3470"/>
<dbReference type="RefSeq" id="WP_012064561.1">
    <property type="nucleotide sequence ID" value="NC_009633.1"/>
</dbReference>
<dbReference type="KEGG" id="amt:Amet_3470"/>
<protein>
    <recommendedName>
        <fullName evidence="6 8">6-phosphogluconolactonase</fullName>
        <shortName evidence="8">6PGL</shortName>
        <ecNumber evidence="5 8">3.1.1.31</ecNumber>
    </recommendedName>
</protein>
<dbReference type="Proteomes" id="UP000001572">
    <property type="component" value="Chromosome"/>
</dbReference>
<dbReference type="SUPFAM" id="SSF100950">
    <property type="entry name" value="NagB/RpiA/CoA transferase-like"/>
    <property type="match status" value="1"/>
</dbReference>
<dbReference type="InterPro" id="IPR006148">
    <property type="entry name" value="Glc/Gal-6P_isomerase"/>
</dbReference>
<dbReference type="UniPathway" id="UPA00115">
    <property type="reaction ID" value="UER00409"/>
</dbReference>